<dbReference type="EMBL" id="FNQY01000033">
    <property type="protein sequence ID" value="SEA61582.1"/>
    <property type="molecule type" value="Genomic_DNA"/>
</dbReference>
<gene>
    <name evidence="2" type="ORF">SAMN05192529_13340</name>
</gene>
<dbReference type="PROSITE" id="PS51085">
    <property type="entry name" value="2FE2S_FER_2"/>
    <property type="match status" value="1"/>
</dbReference>
<name>A0A1H4CNE6_9BACT</name>
<dbReference type="InterPro" id="IPR036010">
    <property type="entry name" value="2Fe-2S_ferredoxin-like_sf"/>
</dbReference>
<keyword evidence="3" id="KW-1185">Reference proteome</keyword>
<dbReference type="InterPro" id="IPR001041">
    <property type="entry name" value="2Fe-2S_ferredoxin-type"/>
</dbReference>
<dbReference type="OrthoDB" id="9799640at2"/>
<dbReference type="GO" id="GO:0051536">
    <property type="term" value="F:iron-sulfur cluster binding"/>
    <property type="evidence" value="ECO:0007669"/>
    <property type="project" value="InterPro"/>
</dbReference>
<reference evidence="2 3" key="1">
    <citation type="submission" date="2016-10" db="EMBL/GenBank/DDBJ databases">
        <authorList>
            <person name="de Groot N.N."/>
        </authorList>
    </citation>
    <scope>NUCLEOTIDE SEQUENCE [LARGE SCALE GENOMIC DNA]</scope>
    <source>
        <strain evidence="2 3">Vu-144</strain>
    </source>
</reference>
<dbReference type="STRING" id="551991.SAMN05192529_13340"/>
<proteinExistence type="predicted"/>
<evidence type="ECO:0000313" key="2">
    <source>
        <dbReference type="EMBL" id="SEA61582.1"/>
    </source>
</evidence>
<dbReference type="AlphaFoldDB" id="A0A1H4CNE6"/>
<dbReference type="Gene3D" id="3.10.20.30">
    <property type="match status" value="1"/>
</dbReference>
<protein>
    <submittedName>
        <fullName evidence="2">Ferredoxin</fullName>
    </submittedName>
</protein>
<sequence>MLKDSPSIHITVLDMDETYTISAYPGQYRSLMMMLYDQIYLEDFGECLGMGRCATCAISIEASQTPLTQFNRNERVTLSKEGIEDPDIHLSCQIVVDESLDGAVIRIYHPEF</sequence>
<organism evidence="2 3">
    <name type="scientific">Arachidicoccus rhizosphaerae</name>
    <dbReference type="NCBI Taxonomy" id="551991"/>
    <lineage>
        <taxon>Bacteria</taxon>
        <taxon>Pseudomonadati</taxon>
        <taxon>Bacteroidota</taxon>
        <taxon>Chitinophagia</taxon>
        <taxon>Chitinophagales</taxon>
        <taxon>Chitinophagaceae</taxon>
        <taxon>Arachidicoccus</taxon>
    </lineage>
</organism>
<evidence type="ECO:0000313" key="3">
    <source>
        <dbReference type="Proteomes" id="UP000199041"/>
    </source>
</evidence>
<feature type="domain" description="2Fe-2S ferredoxin-type" evidence="1">
    <location>
        <begin position="8"/>
        <end position="111"/>
    </location>
</feature>
<dbReference type="InterPro" id="IPR012675">
    <property type="entry name" value="Beta-grasp_dom_sf"/>
</dbReference>
<dbReference type="RefSeq" id="WP_091401183.1">
    <property type="nucleotide sequence ID" value="NZ_FNQY01000033.1"/>
</dbReference>
<dbReference type="SUPFAM" id="SSF54292">
    <property type="entry name" value="2Fe-2S ferredoxin-like"/>
    <property type="match status" value="1"/>
</dbReference>
<evidence type="ECO:0000259" key="1">
    <source>
        <dbReference type="PROSITE" id="PS51085"/>
    </source>
</evidence>
<dbReference type="Proteomes" id="UP000199041">
    <property type="component" value="Unassembled WGS sequence"/>
</dbReference>
<accession>A0A1H4CNE6</accession>